<dbReference type="EMBL" id="AOLN01000009">
    <property type="protein sequence ID" value="ELZ96053.1"/>
    <property type="molecule type" value="Genomic_DNA"/>
</dbReference>
<sequence>MSSATDDVRYASADAVLTAASDTDPSTAPQWERDRAKRRAVAVTKTWVTETGKAFHPVRVGDPSEPRTWPVFDVQDAVSWSPATVLLDEQPLPIDPAEGDALEVRDGRNSWDDVTSEEGDTWTLDYRRKRLRIYRRRFVRKPWDNPNTRFCRLTYRYGPLDDTVSMTDDGLVESVPEDVVEAVAAKAAMRLTLDDDATTGVPDDGQLTSRGSKRAALKEEWEETVANYTGFSTL</sequence>
<dbReference type="PATRIC" id="fig|662479.7.peg.1153"/>
<dbReference type="Proteomes" id="UP000011550">
    <property type="component" value="Unassembled WGS sequence"/>
</dbReference>
<dbReference type="AlphaFoldDB" id="M0IJN7"/>
<evidence type="ECO:0000256" key="1">
    <source>
        <dbReference type="SAM" id="MobiDB-lite"/>
    </source>
</evidence>
<dbReference type="RefSeq" id="WP_008319099.1">
    <property type="nucleotide sequence ID" value="NZ_AOLN01000009.1"/>
</dbReference>
<protein>
    <submittedName>
        <fullName evidence="2">Uncharacterized protein</fullName>
    </submittedName>
</protein>
<reference evidence="2 3" key="1">
    <citation type="journal article" date="2014" name="PLoS Genet.">
        <title>Phylogenetically driven sequencing of extremely halophilic archaea reveals strategies for static and dynamic osmo-response.</title>
        <authorList>
            <person name="Becker E.A."/>
            <person name="Seitzer P.M."/>
            <person name="Tritt A."/>
            <person name="Larsen D."/>
            <person name="Krusor M."/>
            <person name="Yao A.I."/>
            <person name="Wu D."/>
            <person name="Madern D."/>
            <person name="Eisen J.A."/>
            <person name="Darling A.E."/>
            <person name="Facciotti M.T."/>
        </authorList>
    </citation>
    <scope>NUCLEOTIDE SEQUENCE [LARGE SCALE GENOMIC DNA]</scope>
    <source>
        <strain evidence="2 3">ATCC BAA-1512</strain>
    </source>
</reference>
<comment type="caution">
    <text evidence="2">The sequence shown here is derived from an EMBL/GenBank/DDBJ whole genome shotgun (WGS) entry which is preliminary data.</text>
</comment>
<dbReference type="OrthoDB" id="292054at2157"/>
<feature type="region of interest" description="Disordered" evidence="1">
    <location>
        <begin position="14"/>
        <end position="36"/>
    </location>
</feature>
<feature type="compositionally biased region" description="Polar residues" evidence="1">
    <location>
        <begin position="20"/>
        <end position="29"/>
    </location>
</feature>
<name>M0IJN7_9EURY</name>
<organism evidence="2 3">
    <name type="scientific">Haloferax mucosum ATCC BAA-1512</name>
    <dbReference type="NCBI Taxonomy" id="662479"/>
    <lineage>
        <taxon>Archaea</taxon>
        <taxon>Methanobacteriati</taxon>
        <taxon>Methanobacteriota</taxon>
        <taxon>Stenosarchaea group</taxon>
        <taxon>Halobacteria</taxon>
        <taxon>Halobacteriales</taxon>
        <taxon>Haloferacaceae</taxon>
        <taxon>Haloferax</taxon>
    </lineage>
</organism>
<proteinExistence type="predicted"/>
<gene>
    <name evidence="2" type="ORF">C440_05667</name>
</gene>
<keyword evidence="3" id="KW-1185">Reference proteome</keyword>
<dbReference type="STRING" id="662479.C440_05667"/>
<evidence type="ECO:0000313" key="2">
    <source>
        <dbReference type="EMBL" id="ELZ96053.1"/>
    </source>
</evidence>
<evidence type="ECO:0000313" key="3">
    <source>
        <dbReference type="Proteomes" id="UP000011550"/>
    </source>
</evidence>
<accession>M0IJN7</accession>